<dbReference type="EMBL" id="JBHSMS010000039">
    <property type="protein sequence ID" value="MFC5511888.1"/>
    <property type="molecule type" value="Genomic_DNA"/>
</dbReference>
<organism evidence="2 3">
    <name type="scientific">Massilia jejuensis</name>
    <dbReference type="NCBI Taxonomy" id="648894"/>
    <lineage>
        <taxon>Bacteria</taxon>
        <taxon>Pseudomonadati</taxon>
        <taxon>Pseudomonadota</taxon>
        <taxon>Betaproteobacteria</taxon>
        <taxon>Burkholderiales</taxon>
        <taxon>Oxalobacteraceae</taxon>
        <taxon>Telluria group</taxon>
        <taxon>Massilia</taxon>
    </lineage>
</organism>
<dbReference type="InterPro" id="IPR021735">
    <property type="entry name" value="DUF3306"/>
</dbReference>
<feature type="region of interest" description="Disordered" evidence="1">
    <location>
        <begin position="18"/>
        <end position="54"/>
    </location>
</feature>
<evidence type="ECO:0000313" key="3">
    <source>
        <dbReference type="Proteomes" id="UP001596031"/>
    </source>
</evidence>
<feature type="compositionally biased region" description="Low complexity" evidence="1">
    <location>
        <begin position="192"/>
        <end position="201"/>
    </location>
</feature>
<sequence length="254" mass="25563">MPEEGFLRRWARVKSSGAEAVAEAPPAAAPPAPVTGSVPVPAPAPQGAGQGAPVAPPTLAEAAQLTPASDFSNFVGLGVDKDVRRLALKKLFADPHFNVMDRLDMYMDDYNKPDPVSAAMLAGLEHARGVLRRPEEVQAELARLAALDPPEHAAGVVRPVPATLPADDVAAPGAAAEAAGGQEDVLDAQEADGVAGTDPGAGTPPGAGPAIAPPEPAADVIMPVSVPVPAAVDAGEEAVTPTTVARTHSGEARP</sequence>
<evidence type="ECO:0000313" key="2">
    <source>
        <dbReference type="EMBL" id="MFC5511888.1"/>
    </source>
</evidence>
<name>A0ABW0PHT4_9BURK</name>
<gene>
    <name evidence="2" type="ORF">ACFPOU_12235</name>
</gene>
<proteinExistence type="predicted"/>
<feature type="compositionally biased region" description="Low complexity" evidence="1">
    <location>
        <begin position="34"/>
        <end position="53"/>
    </location>
</feature>
<dbReference type="RefSeq" id="WP_379721397.1">
    <property type="nucleotide sequence ID" value="NZ_JBHSMS010000039.1"/>
</dbReference>
<reference evidence="3" key="1">
    <citation type="journal article" date="2019" name="Int. J. Syst. Evol. Microbiol.">
        <title>The Global Catalogue of Microorganisms (GCM) 10K type strain sequencing project: providing services to taxonomists for standard genome sequencing and annotation.</title>
        <authorList>
            <consortium name="The Broad Institute Genomics Platform"/>
            <consortium name="The Broad Institute Genome Sequencing Center for Infectious Disease"/>
            <person name="Wu L."/>
            <person name="Ma J."/>
        </authorList>
    </citation>
    <scope>NUCLEOTIDE SEQUENCE [LARGE SCALE GENOMIC DNA]</scope>
    <source>
        <strain evidence="3">CCUG 38813</strain>
    </source>
</reference>
<comment type="caution">
    <text evidence="2">The sequence shown here is derived from an EMBL/GenBank/DDBJ whole genome shotgun (WGS) entry which is preliminary data.</text>
</comment>
<evidence type="ECO:0000256" key="1">
    <source>
        <dbReference type="SAM" id="MobiDB-lite"/>
    </source>
</evidence>
<keyword evidence="3" id="KW-1185">Reference proteome</keyword>
<accession>A0ABW0PHT4</accession>
<dbReference type="Pfam" id="PF11748">
    <property type="entry name" value="DUF3306"/>
    <property type="match status" value="1"/>
</dbReference>
<dbReference type="Proteomes" id="UP001596031">
    <property type="component" value="Unassembled WGS sequence"/>
</dbReference>
<protein>
    <submittedName>
        <fullName evidence="2">DUF3306 domain-containing protein</fullName>
    </submittedName>
</protein>
<feature type="region of interest" description="Disordered" evidence="1">
    <location>
        <begin position="192"/>
        <end position="218"/>
    </location>
</feature>
<feature type="region of interest" description="Disordered" evidence="1">
    <location>
        <begin position="233"/>
        <end position="254"/>
    </location>
</feature>